<feature type="chain" id="PRO_5013204512" description="Beta-glucanase" evidence="11">
    <location>
        <begin position="31"/>
        <end position="246"/>
    </location>
</feature>
<sequence length="246" mass="27651">MNIKKIKTAILGILVSTFLVGALMPTQAFALTTTHFSDGFNYSNTSAWSKSNGWSNGNMFNCTWRDSNVNFNNGAMNLTISKDTQGGTVPYAGGEYRTNDTYRYGLYQVSMKPAKNTGIVSSFFTYTGPSDNTPWDEIDIEFLGKDTTKVQFNYYTNGVGNHEYLYNLGFDASKSYHTYAFNWQPTYIAWLVDGVEVHRAYNNIPSHAGKIIMNLWPGTGVDSWLNAYDGKTPLNASYDWMSYDPQ</sequence>
<evidence type="ECO:0000313" key="13">
    <source>
        <dbReference type="EMBL" id="OOM14269.1"/>
    </source>
</evidence>
<protein>
    <recommendedName>
        <fullName evidence="4">Beta-glucanase</fullName>
        <ecNumber evidence="3">3.2.1.73</ecNumber>
    </recommendedName>
    <alternativeName>
        <fullName evidence="9">1,3-1,4-beta-D-glucan 4-glucanohydrolase</fullName>
    </alternativeName>
    <alternativeName>
        <fullName evidence="8">Endo-beta-1,3-1,4 glucanase</fullName>
    </alternativeName>
    <alternativeName>
        <fullName evidence="7">Lichenase</fullName>
    </alternativeName>
</protein>
<evidence type="ECO:0000256" key="10">
    <source>
        <dbReference type="PIRSR" id="PIRSR608264-1"/>
    </source>
</evidence>
<dbReference type="Pfam" id="PF00722">
    <property type="entry name" value="Glyco_hydro_16"/>
    <property type="match status" value="1"/>
</dbReference>
<dbReference type="InterPro" id="IPR044791">
    <property type="entry name" value="Beta-glucanase/XTH"/>
</dbReference>
<dbReference type="InterPro" id="IPR008263">
    <property type="entry name" value="GH16_AS"/>
</dbReference>
<dbReference type="AlphaFoldDB" id="A0A1S8NCT6"/>
<keyword evidence="11" id="KW-0732">Signal</keyword>
<dbReference type="PROSITE" id="PS51762">
    <property type="entry name" value="GH16_2"/>
    <property type="match status" value="1"/>
</dbReference>
<proteinExistence type="inferred from homology"/>
<dbReference type="EMBL" id="LZYZ01000002">
    <property type="protein sequence ID" value="OOM14269.1"/>
    <property type="molecule type" value="Genomic_DNA"/>
</dbReference>
<dbReference type="InterPro" id="IPR000757">
    <property type="entry name" value="Beta-glucanase-like"/>
</dbReference>
<dbReference type="SUPFAM" id="SSF49899">
    <property type="entry name" value="Concanavalin A-like lectins/glucanases"/>
    <property type="match status" value="1"/>
</dbReference>
<dbReference type="RefSeq" id="WP_077864543.1">
    <property type="nucleotide sequence ID" value="NZ_LZYZ01000002.1"/>
</dbReference>
<evidence type="ECO:0000256" key="2">
    <source>
        <dbReference type="ARBA" id="ARBA00006865"/>
    </source>
</evidence>
<evidence type="ECO:0000256" key="3">
    <source>
        <dbReference type="ARBA" id="ARBA00012690"/>
    </source>
</evidence>
<dbReference type="InterPro" id="IPR008264">
    <property type="entry name" value="Beta_glucanase"/>
</dbReference>
<gene>
    <name evidence="13" type="ORF">CLOSAC_11420</name>
</gene>
<name>A0A1S8NCT6_CLOSA</name>
<feature type="signal peptide" evidence="11">
    <location>
        <begin position="1"/>
        <end position="30"/>
    </location>
</feature>
<dbReference type="PRINTS" id="PR00737">
    <property type="entry name" value="GLHYDRLASE16"/>
</dbReference>
<reference evidence="13 14" key="1">
    <citation type="submission" date="2016-05" db="EMBL/GenBank/DDBJ databases">
        <title>Microbial solvent formation.</title>
        <authorList>
            <person name="Poehlein A."/>
            <person name="Montoya Solano J.D."/>
            <person name="Flitsch S."/>
            <person name="Krabben P."/>
            <person name="Duerre P."/>
            <person name="Daniel R."/>
        </authorList>
    </citation>
    <scope>NUCLEOTIDE SEQUENCE [LARGE SCALE GENOMIC DNA]</scope>
    <source>
        <strain evidence="13 14">L1-8</strain>
    </source>
</reference>
<feature type="active site" description="Nucleophile" evidence="10">
    <location>
        <position position="137"/>
    </location>
</feature>
<comment type="similarity">
    <text evidence="2">Belongs to the glycosyl hydrolase 16 family.</text>
</comment>
<evidence type="ECO:0000256" key="4">
    <source>
        <dbReference type="ARBA" id="ARBA00014569"/>
    </source>
</evidence>
<comment type="catalytic activity">
    <reaction evidence="1">
        <text>Hydrolysis of (1-&gt;4)-beta-D-glucosidic linkages in beta-D-glucans containing (1-&gt;3)- and (1-&gt;4)-bonds.</text>
        <dbReference type="EC" id="3.2.1.73"/>
    </reaction>
</comment>
<evidence type="ECO:0000256" key="11">
    <source>
        <dbReference type="SAM" id="SignalP"/>
    </source>
</evidence>
<feature type="active site" description="Proton donor" evidence="10">
    <location>
        <position position="141"/>
    </location>
</feature>
<keyword evidence="5 13" id="KW-0378">Hydrolase</keyword>
<dbReference type="CDD" id="cd02175">
    <property type="entry name" value="GH16_lichenase"/>
    <property type="match status" value="1"/>
</dbReference>
<dbReference type="Gene3D" id="2.60.120.200">
    <property type="match status" value="1"/>
</dbReference>
<feature type="domain" description="GH16" evidence="12">
    <location>
        <begin position="27"/>
        <end position="246"/>
    </location>
</feature>
<dbReference type="GO" id="GO:0005975">
    <property type="term" value="P:carbohydrate metabolic process"/>
    <property type="evidence" value="ECO:0007669"/>
    <property type="project" value="InterPro"/>
</dbReference>
<accession>A0A1S8NCT6</accession>
<evidence type="ECO:0000256" key="1">
    <source>
        <dbReference type="ARBA" id="ARBA00000481"/>
    </source>
</evidence>
<evidence type="ECO:0000259" key="12">
    <source>
        <dbReference type="PROSITE" id="PS51762"/>
    </source>
</evidence>
<dbReference type="PANTHER" id="PTHR31062">
    <property type="entry name" value="XYLOGLUCAN ENDOTRANSGLUCOSYLASE/HYDROLASE PROTEIN 8-RELATED"/>
    <property type="match status" value="1"/>
</dbReference>
<dbReference type="GO" id="GO:0042972">
    <property type="term" value="F:licheninase activity"/>
    <property type="evidence" value="ECO:0007669"/>
    <property type="project" value="UniProtKB-EC"/>
</dbReference>
<dbReference type="NCBIfam" id="NF047856">
    <property type="entry name" value="BGlucanaseBglS"/>
    <property type="match status" value="1"/>
</dbReference>
<dbReference type="PROSITE" id="PS01034">
    <property type="entry name" value="GH16_1"/>
    <property type="match status" value="1"/>
</dbReference>
<comment type="caution">
    <text evidence="13">The sequence shown here is derived from an EMBL/GenBank/DDBJ whole genome shotgun (WGS) entry which is preliminary data.</text>
</comment>
<keyword evidence="6 13" id="KW-0326">Glycosidase</keyword>
<organism evidence="13 14">
    <name type="scientific">Clostridium saccharobutylicum</name>
    <dbReference type="NCBI Taxonomy" id="169679"/>
    <lineage>
        <taxon>Bacteria</taxon>
        <taxon>Bacillati</taxon>
        <taxon>Bacillota</taxon>
        <taxon>Clostridia</taxon>
        <taxon>Eubacteriales</taxon>
        <taxon>Clostridiaceae</taxon>
        <taxon>Clostridium</taxon>
    </lineage>
</organism>
<evidence type="ECO:0000256" key="5">
    <source>
        <dbReference type="ARBA" id="ARBA00022801"/>
    </source>
</evidence>
<evidence type="ECO:0000256" key="6">
    <source>
        <dbReference type="ARBA" id="ARBA00023295"/>
    </source>
</evidence>
<dbReference type="EC" id="3.2.1.73" evidence="3"/>
<evidence type="ECO:0000256" key="7">
    <source>
        <dbReference type="ARBA" id="ARBA00029722"/>
    </source>
</evidence>
<evidence type="ECO:0000256" key="8">
    <source>
        <dbReference type="ARBA" id="ARBA00029771"/>
    </source>
</evidence>
<dbReference type="InterPro" id="IPR013320">
    <property type="entry name" value="ConA-like_dom_sf"/>
</dbReference>
<evidence type="ECO:0000256" key="9">
    <source>
        <dbReference type="ARBA" id="ARBA00031665"/>
    </source>
</evidence>
<dbReference type="Proteomes" id="UP000191154">
    <property type="component" value="Unassembled WGS sequence"/>
</dbReference>
<evidence type="ECO:0000313" key="14">
    <source>
        <dbReference type="Proteomes" id="UP000191154"/>
    </source>
</evidence>
<dbReference type="STRING" id="169679.CSACC_17410"/>